<reference evidence="1 2" key="1">
    <citation type="submission" date="2015-01" db="EMBL/GenBank/DDBJ databases">
        <title>Erwinia tracheiphila.</title>
        <authorList>
            <person name="Shapiro L.R."/>
        </authorList>
    </citation>
    <scope>NUCLEOTIDE SEQUENCE [LARGE SCALE GENOMIC DNA]</scope>
    <source>
        <strain evidence="1 2">BuffGH</strain>
    </source>
</reference>
<dbReference type="Proteomes" id="UP000033924">
    <property type="component" value="Unassembled WGS sequence"/>
</dbReference>
<comment type="caution">
    <text evidence="1">The sequence shown here is derived from an EMBL/GenBank/DDBJ whole genome shotgun (WGS) entry which is preliminary data.</text>
</comment>
<dbReference type="AlphaFoldDB" id="A0A0M2KFS1"/>
<sequence>MPAKASADWICDEYRCLLTMRLHKMPTTTFYSSEKQDAVSYCASAGAWIHACQYGTDTLCSNLIQNGSEASQVK</sequence>
<name>A0A0M2KFS1_9GAMM</name>
<evidence type="ECO:0000313" key="1">
    <source>
        <dbReference type="EMBL" id="KKF36053.1"/>
    </source>
</evidence>
<dbReference type="EMBL" id="JXNU01000003">
    <property type="protein sequence ID" value="KKF36053.1"/>
    <property type="molecule type" value="Genomic_DNA"/>
</dbReference>
<keyword evidence="2" id="KW-1185">Reference proteome</keyword>
<proteinExistence type="predicted"/>
<gene>
    <name evidence="1" type="ORF">SY86_12500</name>
</gene>
<protein>
    <submittedName>
        <fullName evidence="1">Uncharacterized protein</fullName>
    </submittedName>
</protein>
<evidence type="ECO:0000313" key="2">
    <source>
        <dbReference type="Proteomes" id="UP000033924"/>
    </source>
</evidence>
<organism evidence="1 2">
    <name type="scientific">Erwinia tracheiphila</name>
    <dbReference type="NCBI Taxonomy" id="65700"/>
    <lineage>
        <taxon>Bacteria</taxon>
        <taxon>Pseudomonadati</taxon>
        <taxon>Pseudomonadota</taxon>
        <taxon>Gammaproteobacteria</taxon>
        <taxon>Enterobacterales</taxon>
        <taxon>Erwiniaceae</taxon>
        <taxon>Erwinia</taxon>
    </lineage>
</organism>
<accession>A0A0M2KFS1</accession>